<dbReference type="OrthoDB" id="3529510at2"/>
<dbReference type="Pfam" id="PF13581">
    <property type="entry name" value="HATPase_c_2"/>
    <property type="match status" value="1"/>
</dbReference>
<dbReference type="PANTHER" id="PTHR35526">
    <property type="entry name" value="ANTI-SIGMA-F FACTOR RSBW-RELATED"/>
    <property type="match status" value="1"/>
</dbReference>
<evidence type="ECO:0000259" key="2">
    <source>
        <dbReference type="Pfam" id="PF13581"/>
    </source>
</evidence>
<gene>
    <name evidence="3" type="ORF">SAMN04489764_1881</name>
</gene>
<feature type="domain" description="Histidine kinase/HSP90-like ATPase" evidence="2">
    <location>
        <begin position="42"/>
        <end position="140"/>
    </location>
</feature>
<dbReference type="PANTHER" id="PTHR35526:SF3">
    <property type="entry name" value="ANTI-SIGMA-F FACTOR RSBW"/>
    <property type="match status" value="1"/>
</dbReference>
<keyword evidence="1" id="KW-0723">Serine/threonine-protein kinase</keyword>
<dbReference type="InterPro" id="IPR050267">
    <property type="entry name" value="Anti-sigma-factor_SerPK"/>
</dbReference>
<keyword evidence="4" id="KW-1185">Reference proteome</keyword>
<reference evidence="3 4" key="1">
    <citation type="submission" date="2016-10" db="EMBL/GenBank/DDBJ databases">
        <authorList>
            <person name="de Groot N.N."/>
        </authorList>
    </citation>
    <scope>NUCLEOTIDE SEQUENCE [LARGE SCALE GENOMIC DNA]</scope>
    <source>
        <strain evidence="3 4">DSM 43794</strain>
    </source>
</reference>
<dbReference type="Proteomes" id="UP000217103">
    <property type="component" value="Unassembled WGS sequence"/>
</dbReference>
<proteinExistence type="predicted"/>
<evidence type="ECO:0000256" key="1">
    <source>
        <dbReference type="ARBA" id="ARBA00022527"/>
    </source>
</evidence>
<dbReference type="Gene3D" id="3.30.565.10">
    <property type="entry name" value="Histidine kinase-like ATPase, C-terminal domain"/>
    <property type="match status" value="1"/>
</dbReference>
<dbReference type="RefSeq" id="WP_093258680.1">
    <property type="nucleotide sequence ID" value="NZ_FNKK01000002.1"/>
</dbReference>
<keyword evidence="3" id="KW-0808">Transferase</keyword>
<protein>
    <submittedName>
        <fullName evidence="3">Histidine kinase-like ATPase domain-containing protein</fullName>
    </submittedName>
</protein>
<dbReference type="AlphaFoldDB" id="A0A1H1DAQ5"/>
<evidence type="ECO:0000313" key="4">
    <source>
        <dbReference type="Proteomes" id="UP000217103"/>
    </source>
</evidence>
<dbReference type="EMBL" id="FNKK01000002">
    <property type="protein sequence ID" value="SDQ72906.1"/>
    <property type="molecule type" value="Genomic_DNA"/>
</dbReference>
<dbReference type="SUPFAM" id="SSF55874">
    <property type="entry name" value="ATPase domain of HSP90 chaperone/DNA topoisomerase II/histidine kinase"/>
    <property type="match status" value="1"/>
</dbReference>
<dbReference type="STRING" id="35622.SAMN04489764_1881"/>
<dbReference type="InterPro" id="IPR036890">
    <property type="entry name" value="HATPase_C_sf"/>
</dbReference>
<dbReference type="GO" id="GO:0004674">
    <property type="term" value="F:protein serine/threonine kinase activity"/>
    <property type="evidence" value="ECO:0007669"/>
    <property type="project" value="UniProtKB-KW"/>
</dbReference>
<sequence length="191" mass="20020">MTGTTREPPDGGGIAAPGTAAVVELAIWQLADHFSAVMRSRDLIRGAYTTLGMAPEVVDDAVVMVSELVTNAIQHACGPYELRLYRRGTSVVCEVVDGSHVLPRVPPPPGPPLTLGDIDAIADFERLETGRGLDVVNRLSGGRCWTHPTKTRTTDPVVMGKCVAFALDLPGAPVPASPLGPGRSPDLPGLP</sequence>
<evidence type="ECO:0000313" key="3">
    <source>
        <dbReference type="EMBL" id="SDQ72906.1"/>
    </source>
</evidence>
<dbReference type="InterPro" id="IPR003594">
    <property type="entry name" value="HATPase_dom"/>
</dbReference>
<accession>A0A1H1DAQ5</accession>
<name>A0A1H1DAQ5_9ACTN</name>
<organism evidence="3 4">
    <name type="scientific">Thermostaphylospora chromogena</name>
    <dbReference type="NCBI Taxonomy" id="35622"/>
    <lineage>
        <taxon>Bacteria</taxon>
        <taxon>Bacillati</taxon>
        <taxon>Actinomycetota</taxon>
        <taxon>Actinomycetes</taxon>
        <taxon>Streptosporangiales</taxon>
        <taxon>Thermomonosporaceae</taxon>
        <taxon>Thermostaphylospora</taxon>
    </lineage>
</organism>
<keyword evidence="3" id="KW-0418">Kinase</keyword>